<evidence type="ECO:0000259" key="3">
    <source>
        <dbReference type="PROSITE" id="PS50110"/>
    </source>
</evidence>
<dbReference type="Gene3D" id="3.40.50.2300">
    <property type="match status" value="1"/>
</dbReference>
<sequence length="124" mass="13747">MTHLLLIDDDQDLRTMLSMLLNRENYQVTQVSGVDAGLQTLIKHNDIQLVITDIMMPDKTGVEGIPEILKKRPNIKILAISGGGRTLDKGFSLQSARLVGAHALLEKPFSKEQLLSTIKKLLNT</sequence>
<evidence type="ECO:0000256" key="1">
    <source>
        <dbReference type="ARBA" id="ARBA00022553"/>
    </source>
</evidence>
<feature type="modified residue" description="4-aspartylphosphate" evidence="2">
    <location>
        <position position="53"/>
    </location>
</feature>
<protein>
    <submittedName>
        <fullName evidence="4">Response regulator receiver domain-containing protein</fullName>
    </submittedName>
</protein>
<dbReference type="GO" id="GO:0000160">
    <property type="term" value="P:phosphorelay signal transduction system"/>
    <property type="evidence" value="ECO:0007669"/>
    <property type="project" value="InterPro"/>
</dbReference>
<reference evidence="5" key="1">
    <citation type="submission" date="2016-10" db="EMBL/GenBank/DDBJ databases">
        <authorList>
            <person name="Varghese N."/>
            <person name="Submissions S."/>
        </authorList>
    </citation>
    <scope>NUCLEOTIDE SEQUENCE [LARGE SCALE GENOMIC DNA]</scope>
    <source>
        <strain evidence="5">DSM 7165</strain>
    </source>
</reference>
<accession>A0A1H6S6Y5</accession>
<evidence type="ECO:0000313" key="5">
    <source>
        <dbReference type="Proteomes" id="UP000242999"/>
    </source>
</evidence>
<dbReference type="PANTHER" id="PTHR44591">
    <property type="entry name" value="STRESS RESPONSE REGULATOR PROTEIN 1"/>
    <property type="match status" value="1"/>
</dbReference>
<dbReference type="Proteomes" id="UP000242999">
    <property type="component" value="Unassembled WGS sequence"/>
</dbReference>
<dbReference type="PROSITE" id="PS50110">
    <property type="entry name" value="RESPONSE_REGULATORY"/>
    <property type="match status" value="1"/>
</dbReference>
<dbReference type="PANTHER" id="PTHR44591:SF23">
    <property type="entry name" value="CHEY SUBFAMILY"/>
    <property type="match status" value="1"/>
</dbReference>
<organism evidence="4 5">
    <name type="scientific">Allopseudospirillum japonicum</name>
    <dbReference type="NCBI Taxonomy" id="64971"/>
    <lineage>
        <taxon>Bacteria</taxon>
        <taxon>Pseudomonadati</taxon>
        <taxon>Pseudomonadota</taxon>
        <taxon>Gammaproteobacteria</taxon>
        <taxon>Oceanospirillales</taxon>
        <taxon>Oceanospirillaceae</taxon>
        <taxon>Allopseudospirillum</taxon>
    </lineage>
</organism>
<feature type="domain" description="Response regulatory" evidence="3">
    <location>
        <begin position="3"/>
        <end position="122"/>
    </location>
</feature>
<gene>
    <name evidence="4" type="ORF">SAMN05421831_10638</name>
</gene>
<dbReference type="InterPro" id="IPR050595">
    <property type="entry name" value="Bact_response_regulator"/>
</dbReference>
<dbReference type="InterPro" id="IPR011006">
    <property type="entry name" value="CheY-like_superfamily"/>
</dbReference>
<dbReference type="STRING" id="64971.SAMN05421831_10638"/>
<evidence type="ECO:0000313" key="4">
    <source>
        <dbReference type="EMBL" id="SEI63813.1"/>
    </source>
</evidence>
<name>A0A1H6S6Y5_9GAMM</name>
<dbReference type="SUPFAM" id="SSF52172">
    <property type="entry name" value="CheY-like"/>
    <property type="match status" value="1"/>
</dbReference>
<dbReference type="EMBL" id="FNYH01000006">
    <property type="protein sequence ID" value="SEI63813.1"/>
    <property type="molecule type" value="Genomic_DNA"/>
</dbReference>
<keyword evidence="5" id="KW-1185">Reference proteome</keyword>
<evidence type="ECO:0000256" key="2">
    <source>
        <dbReference type="PROSITE-ProRule" id="PRU00169"/>
    </source>
</evidence>
<proteinExistence type="predicted"/>
<dbReference type="Pfam" id="PF00072">
    <property type="entry name" value="Response_reg"/>
    <property type="match status" value="1"/>
</dbReference>
<keyword evidence="1 2" id="KW-0597">Phosphoprotein</keyword>
<dbReference type="RefSeq" id="WP_177166823.1">
    <property type="nucleotide sequence ID" value="NZ_FNYH01000006.1"/>
</dbReference>
<dbReference type="SMART" id="SM00448">
    <property type="entry name" value="REC"/>
    <property type="match status" value="1"/>
</dbReference>
<dbReference type="AlphaFoldDB" id="A0A1H6S6Y5"/>
<dbReference type="InterPro" id="IPR001789">
    <property type="entry name" value="Sig_transdc_resp-reg_receiver"/>
</dbReference>